<proteinExistence type="predicted"/>
<evidence type="ECO:0000313" key="11">
    <source>
        <dbReference type="Proteomes" id="UP000195696"/>
    </source>
</evidence>
<dbReference type="GO" id="GO:0009378">
    <property type="term" value="F:four-way junction helicase activity"/>
    <property type="evidence" value="ECO:0007669"/>
    <property type="project" value="TreeGrafter"/>
</dbReference>
<dbReference type="Pfam" id="PF00271">
    <property type="entry name" value="Helicase_C"/>
    <property type="match status" value="1"/>
</dbReference>
<dbReference type="GO" id="GO:0016787">
    <property type="term" value="F:hydrolase activity"/>
    <property type="evidence" value="ECO:0007669"/>
    <property type="project" value="UniProtKB-KW"/>
</dbReference>
<reference evidence="10 11" key="1">
    <citation type="submission" date="2016-08" db="EMBL/GenBank/DDBJ databases">
        <authorList>
            <person name="Seilhamer J.J."/>
        </authorList>
    </citation>
    <scope>NUCLEOTIDE SEQUENCE [LARGE SCALE GENOMIC DNA]</scope>
    <source>
        <strain evidence="10 11">SDA_GO95</strain>
    </source>
</reference>
<dbReference type="EMBL" id="FMAK01000026">
    <property type="protein sequence ID" value="SCB67287.1"/>
    <property type="molecule type" value="Genomic_DNA"/>
</dbReference>
<evidence type="ECO:0000256" key="6">
    <source>
        <dbReference type="ARBA" id="ARBA00044535"/>
    </source>
</evidence>
<dbReference type="PROSITE" id="PS51192">
    <property type="entry name" value="HELICASE_ATP_BIND_1"/>
    <property type="match status" value="1"/>
</dbReference>
<evidence type="ECO:0000256" key="7">
    <source>
        <dbReference type="ARBA" id="ARBA00044550"/>
    </source>
</evidence>
<protein>
    <recommendedName>
        <fullName evidence="6">ATP-dependent DNA helicase RecQ</fullName>
    </recommendedName>
    <alternativeName>
        <fullName evidence="7">DNA 3'-5' helicase RecQ</fullName>
    </alternativeName>
</protein>
<dbReference type="PROSITE" id="PS00690">
    <property type="entry name" value="DEAH_ATP_HELICASE"/>
    <property type="match status" value="1"/>
</dbReference>
<dbReference type="SMART" id="SM00490">
    <property type="entry name" value="HELICc"/>
    <property type="match status" value="1"/>
</dbReference>
<dbReference type="GO" id="GO:0006281">
    <property type="term" value="P:DNA repair"/>
    <property type="evidence" value="ECO:0007669"/>
    <property type="project" value="TreeGrafter"/>
</dbReference>
<keyword evidence="5" id="KW-0238">DNA-binding</keyword>
<dbReference type="NCBIfam" id="TIGR00614">
    <property type="entry name" value="recQ_fam"/>
    <property type="match status" value="1"/>
</dbReference>
<dbReference type="GO" id="GO:0043590">
    <property type="term" value="C:bacterial nucleoid"/>
    <property type="evidence" value="ECO:0007669"/>
    <property type="project" value="TreeGrafter"/>
</dbReference>
<dbReference type="InterPro" id="IPR032284">
    <property type="entry name" value="RecQ_Zn-bd"/>
</dbReference>
<dbReference type="PROSITE" id="PS51194">
    <property type="entry name" value="HELICASE_CTER"/>
    <property type="match status" value="1"/>
</dbReference>
<dbReference type="AlphaFoldDB" id="A0A1G4EJQ0"/>
<dbReference type="Proteomes" id="UP000195696">
    <property type="component" value="Unassembled WGS sequence"/>
</dbReference>
<dbReference type="InterPro" id="IPR027417">
    <property type="entry name" value="P-loop_NTPase"/>
</dbReference>
<evidence type="ECO:0000256" key="5">
    <source>
        <dbReference type="ARBA" id="ARBA00023125"/>
    </source>
</evidence>
<dbReference type="SUPFAM" id="SSF52540">
    <property type="entry name" value="P-loop containing nucleoside triphosphate hydrolases"/>
    <property type="match status" value="1"/>
</dbReference>
<dbReference type="FunFam" id="3.40.50.300:FF:001363">
    <property type="entry name" value="ATP-dependent DNA helicase RecQ"/>
    <property type="match status" value="1"/>
</dbReference>
<dbReference type="InterPro" id="IPR002464">
    <property type="entry name" value="DNA/RNA_helicase_DEAH_CS"/>
</dbReference>
<evidence type="ECO:0000256" key="4">
    <source>
        <dbReference type="ARBA" id="ARBA00022840"/>
    </source>
</evidence>
<dbReference type="GO" id="GO:0030894">
    <property type="term" value="C:replisome"/>
    <property type="evidence" value="ECO:0007669"/>
    <property type="project" value="TreeGrafter"/>
</dbReference>
<dbReference type="GO" id="GO:0006310">
    <property type="term" value="P:DNA recombination"/>
    <property type="evidence" value="ECO:0007669"/>
    <property type="project" value="InterPro"/>
</dbReference>
<organism evidence="10 11">
    <name type="scientific">Bacillus mycoides</name>
    <dbReference type="NCBI Taxonomy" id="1405"/>
    <lineage>
        <taxon>Bacteria</taxon>
        <taxon>Bacillati</taxon>
        <taxon>Bacillota</taxon>
        <taxon>Bacilli</taxon>
        <taxon>Bacillales</taxon>
        <taxon>Bacillaceae</taxon>
        <taxon>Bacillus</taxon>
        <taxon>Bacillus cereus group</taxon>
    </lineage>
</organism>
<name>A0A1G4EJQ0_BACMY</name>
<dbReference type="GO" id="GO:0003677">
    <property type="term" value="F:DNA binding"/>
    <property type="evidence" value="ECO:0007669"/>
    <property type="project" value="UniProtKB-KW"/>
</dbReference>
<dbReference type="InterPro" id="IPR004589">
    <property type="entry name" value="DNA_helicase_ATP-dep_RecQ"/>
</dbReference>
<sequence>MKLEEYLYKWFGYSEFRPGQKGVITDLLEGKDVVAMLPTGRGKSMCYQLPGLLQEGTVLVVSPLLSLMEDQVTQLKYVVKNRVIALNSFRTLSEKREAMKKLSFYKFVFVSPEMLQSELLIRELKKIHISLFVVDEAHCISQWGYDFRPDYKKLDKVIESIGSPTVLALTATATKDVLRDIAESLNLKNIAEHVYSIDRPNIAMEVQFVETIEEKKEALFEHVMYLQGPGIVYCSSRAWTERLTEYLRGKGITGLAFYHGGMEHEERMLIQQQFMNDQLQIVICTSAFGMGVNKANTRYIIHFQYPTNVASYLQEIGRGGRDGELSIAILLCSPLDHDLPISIIEDELPSKSQIQFLFSLLQERMFQTKVLPLEDVEEICYNAARFNEQYWRFTRYHLEHLGIIQQRNLMLESLSDEIMHRLIAEVEVRLRNKYSELENMKSWIQVQGCRREYLLQQFGYRKEKEIENCCDYCGITKTDYKKRRAQQLVFDYNWETELQKLFGLGKMEE</sequence>
<dbReference type="GO" id="GO:0005737">
    <property type="term" value="C:cytoplasm"/>
    <property type="evidence" value="ECO:0007669"/>
    <property type="project" value="TreeGrafter"/>
</dbReference>
<dbReference type="SMART" id="SM00487">
    <property type="entry name" value="DEXDc"/>
    <property type="match status" value="1"/>
</dbReference>
<gene>
    <name evidence="10" type="ORF">BWGO95_01410</name>
</gene>
<evidence type="ECO:0000256" key="3">
    <source>
        <dbReference type="ARBA" id="ARBA00022806"/>
    </source>
</evidence>
<evidence type="ECO:0000259" key="9">
    <source>
        <dbReference type="PROSITE" id="PS51194"/>
    </source>
</evidence>
<dbReference type="GO" id="GO:0005524">
    <property type="term" value="F:ATP binding"/>
    <property type="evidence" value="ECO:0007669"/>
    <property type="project" value="UniProtKB-KW"/>
</dbReference>
<dbReference type="PANTHER" id="PTHR13710">
    <property type="entry name" value="DNA HELICASE RECQ FAMILY MEMBER"/>
    <property type="match status" value="1"/>
</dbReference>
<evidence type="ECO:0000313" key="10">
    <source>
        <dbReference type="EMBL" id="SCB67287.1"/>
    </source>
</evidence>
<evidence type="ECO:0000256" key="2">
    <source>
        <dbReference type="ARBA" id="ARBA00022801"/>
    </source>
</evidence>
<dbReference type="CDD" id="cd17920">
    <property type="entry name" value="DEXHc_RecQ"/>
    <property type="match status" value="1"/>
</dbReference>
<feature type="domain" description="Helicase ATP-binding" evidence="8">
    <location>
        <begin position="24"/>
        <end position="191"/>
    </location>
</feature>
<keyword evidence="3 10" id="KW-0347">Helicase</keyword>
<evidence type="ECO:0000259" key="8">
    <source>
        <dbReference type="PROSITE" id="PS51192"/>
    </source>
</evidence>
<dbReference type="InterPro" id="IPR001650">
    <property type="entry name" value="Helicase_C-like"/>
</dbReference>
<dbReference type="RefSeq" id="WP_088098871.1">
    <property type="nucleotide sequence ID" value="NZ_FMAK01000026.1"/>
</dbReference>
<dbReference type="Pfam" id="PF00270">
    <property type="entry name" value="DEAD"/>
    <property type="match status" value="1"/>
</dbReference>
<feature type="domain" description="Helicase C-terminal" evidence="9">
    <location>
        <begin position="218"/>
        <end position="377"/>
    </location>
</feature>
<dbReference type="GO" id="GO:0043138">
    <property type="term" value="F:3'-5' DNA helicase activity"/>
    <property type="evidence" value="ECO:0007669"/>
    <property type="project" value="TreeGrafter"/>
</dbReference>
<accession>A0A1G4EJQ0</accession>
<dbReference type="PANTHER" id="PTHR13710:SF84">
    <property type="entry name" value="ATP-DEPENDENT DNA HELICASE RECS-RELATED"/>
    <property type="match status" value="1"/>
</dbReference>
<keyword evidence="1" id="KW-0547">Nucleotide-binding</keyword>
<dbReference type="Pfam" id="PF16124">
    <property type="entry name" value="RecQ_Zn_bind"/>
    <property type="match status" value="1"/>
</dbReference>
<dbReference type="InterPro" id="IPR011545">
    <property type="entry name" value="DEAD/DEAH_box_helicase_dom"/>
</dbReference>
<keyword evidence="2" id="KW-0378">Hydrolase</keyword>
<keyword evidence="4" id="KW-0067">ATP-binding</keyword>
<dbReference type="InterPro" id="IPR014001">
    <property type="entry name" value="Helicase_ATP-bd"/>
</dbReference>
<evidence type="ECO:0000256" key="1">
    <source>
        <dbReference type="ARBA" id="ARBA00022741"/>
    </source>
</evidence>
<dbReference type="Gene3D" id="3.40.50.300">
    <property type="entry name" value="P-loop containing nucleotide triphosphate hydrolases"/>
    <property type="match status" value="2"/>
</dbReference>